<dbReference type="EMBL" id="HBKN01033116">
    <property type="protein sequence ID" value="CAE2318534.1"/>
    <property type="molecule type" value="Transcribed_RNA"/>
</dbReference>
<feature type="transmembrane region" description="Helical" evidence="6">
    <location>
        <begin position="227"/>
        <end position="246"/>
    </location>
</feature>
<evidence type="ECO:0000256" key="2">
    <source>
        <dbReference type="ARBA" id="ARBA00006824"/>
    </source>
</evidence>
<organism evidence="9">
    <name type="scientific">Guillardia theta</name>
    <name type="common">Cryptophyte</name>
    <name type="synonym">Cryptomonas phi</name>
    <dbReference type="NCBI Taxonomy" id="55529"/>
    <lineage>
        <taxon>Eukaryota</taxon>
        <taxon>Cryptophyceae</taxon>
        <taxon>Pyrenomonadales</taxon>
        <taxon>Geminigeraceae</taxon>
        <taxon>Guillardia</taxon>
    </lineage>
</organism>
<feature type="compositionally biased region" description="Basic and acidic residues" evidence="7">
    <location>
        <begin position="310"/>
        <end position="326"/>
    </location>
</feature>
<dbReference type="GO" id="GO:0016020">
    <property type="term" value="C:membrane"/>
    <property type="evidence" value="ECO:0007669"/>
    <property type="project" value="UniProtKB-SubCell"/>
</dbReference>
<feature type="region of interest" description="Disordered" evidence="7">
    <location>
        <begin position="306"/>
        <end position="326"/>
    </location>
</feature>
<dbReference type="InterPro" id="IPR007248">
    <property type="entry name" value="Mpv17_PMP22"/>
</dbReference>
<dbReference type="Pfam" id="PF04117">
    <property type="entry name" value="Mpv17_PMP22"/>
    <property type="match status" value="1"/>
</dbReference>
<proteinExistence type="inferred from homology"/>
<feature type="signal peptide" evidence="8">
    <location>
        <begin position="1"/>
        <end position="25"/>
    </location>
</feature>
<comment type="similarity">
    <text evidence="2 6">Belongs to the peroxisomal membrane protein PXMP2/4 family.</text>
</comment>
<reference evidence="9" key="1">
    <citation type="submission" date="2021-01" db="EMBL/GenBank/DDBJ databases">
        <authorList>
            <person name="Corre E."/>
            <person name="Pelletier E."/>
            <person name="Niang G."/>
            <person name="Scheremetjew M."/>
            <person name="Finn R."/>
            <person name="Kale V."/>
            <person name="Holt S."/>
            <person name="Cochrane G."/>
            <person name="Meng A."/>
            <person name="Brown T."/>
            <person name="Cohen L."/>
        </authorList>
    </citation>
    <scope>NUCLEOTIDE SEQUENCE</scope>
    <source>
        <strain evidence="9">CCMP 2712</strain>
    </source>
</reference>
<accession>A0A7S4L8J8</accession>
<evidence type="ECO:0008006" key="10">
    <source>
        <dbReference type="Google" id="ProtNLM"/>
    </source>
</evidence>
<name>A0A7S4L8J8_GUITH</name>
<feature type="chain" id="PRO_5031074859" description="Peroxisomal membrane protein 2" evidence="8">
    <location>
        <begin position="26"/>
        <end position="326"/>
    </location>
</feature>
<keyword evidence="4 6" id="KW-1133">Transmembrane helix</keyword>
<evidence type="ECO:0000256" key="5">
    <source>
        <dbReference type="ARBA" id="ARBA00023136"/>
    </source>
</evidence>
<sequence length="326" mass="36010">MLPDARGRGALLLLLVVLQSQLSLSFMIAPCPRFPSISPPLRSSPSHGVAFKPRRSIGGPHMMLPSPLDVFKVYEFYLHKYPHPVDTLTGMALYVLGKVTCDAINKQPWRPKREYGRWAVMGCLDGYFTHAWYWYIEMAASGLQPLLKLSSMVLTSSFLYTPVYCLAFLVVMGFLEGRRAAGVVDKVKKGFAELTSMTIRTWMPLNLILFGVVPLQLRVSFSMACHYLYLIALAMWESGLLTAFIARVKSRGPQQPLELQPSSLATIKVVVRLEEVDPAAADSPVVCAPINADFLAGIPLPEEIPVGTDEAEKQGAREPKARANTG</sequence>
<evidence type="ECO:0000256" key="4">
    <source>
        <dbReference type="ARBA" id="ARBA00022989"/>
    </source>
</evidence>
<evidence type="ECO:0000256" key="1">
    <source>
        <dbReference type="ARBA" id="ARBA00004141"/>
    </source>
</evidence>
<keyword evidence="3 6" id="KW-0812">Transmembrane</keyword>
<dbReference type="PANTHER" id="PTHR11266">
    <property type="entry name" value="PEROXISOMAL MEMBRANE PROTEIN 2, PXMP2 MPV17"/>
    <property type="match status" value="1"/>
</dbReference>
<comment type="subcellular location">
    <subcellularLocation>
        <location evidence="1">Membrane</location>
        <topology evidence="1">Multi-pass membrane protein</topology>
    </subcellularLocation>
</comment>
<evidence type="ECO:0000256" key="3">
    <source>
        <dbReference type="ARBA" id="ARBA00022692"/>
    </source>
</evidence>
<evidence type="ECO:0000313" key="9">
    <source>
        <dbReference type="EMBL" id="CAE2318534.1"/>
    </source>
</evidence>
<keyword evidence="8" id="KW-0732">Signal</keyword>
<evidence type="ECO:0000256" key="8">
    <source>
        <dbReference type="SAM" id="SignalP"/>
    </source>
</evidence>
<keyword evidence="5 6" id="KW-0472">Membrane</keyword>
<feature type="transmembrane region" description="Helical" evidence="6">
    <location>
        <begin position="158"/>
        <end position="176"/>
    </location>
</feature>
<gene>
    <name evidence="9" type="ORF">GTHE00462_LOCUS25759</name>
</gene>
<evidence type="ECO:0000256" key="6">
    <source>
        <dbReference type="RuleBase" id="RU363053"/>
    </source>
</evidence>
<evidence type="ECO:0000256" key="7">
    <source>
        <dbReference type="SAM" id="MobiDB-lite"/>
    </source>
</evidence>
<feature type="transmembrane region" description="Helical" evidence="6">
    <location>
        <begin position="197"/>
        <end position="215"/>
    </location>
</feature>
<dbReference type="GO" id="GO:0005737">
    <property type="term" value="C:cytoplasm"/>
    <property type="evidence" value="ECO:0007669"/>
    <property type="project" value="TreeGrafter"/>
</dbReference>
<dbReference type="AlphaFoldDB" id="A0A7S4L8J8"/>
<protein>
    <recommendedName>
        <fullName evidence="10">Peroxisomal membrane protein 2</fullName>
    </recommendedName>
</protein>